<proteinExistence type="predicted"/>
<dbReference type="Proteomes" id="UP001497680">
    <property type="component" value="Unassembled WGS sequence"/>
</dbReference>
<comment type="caution">
    <text evidence="1">The sequence shown here is derived from an EMBL/GenBank/DDBJ whole genome shotgun (WGS) entry which is preliminary data.</text>
</comment>
<evidence type="ECO:0000313" key="1">
    <source>
        <dbReference type="EMBL" id="KAI6083335.1"/>
    </source>
</evidence>
<accession>A0ACC0CT89</accession>
<evidence type="ECO:0000313" key="2">
    <source>
        <dbReference type="Proteomes" id="UP001497680"/>
    </source>
</evidence>
<gene>
    <name evidence="1" type="ORF">F4821DRAFT_194554</name>
</gene>
<organism evidence="1 2">
    <name type="scientific">Hypoxylon rubiginosum</name>
    <dbReference type="NCBI Taxonomy" id="110542"/>
    <lineage>
        <taxon>Eukaryota</taxon>
        <taxon>Fungi</taxon>
        <taxon>Dikarya</taxon>
        <taxon>Ascomycota</taxon>
        <taxon>Pezizomycotina</taxon>
        <taxon>Sordariomycetes</taxon>
        <taxon>Xylariomycetidae</taxon>
        <taxon>Xylariales</taxon>
        <taxon>Hypoxylaceae</taxon>
        <taxon>Hypoxylon</taxon>
    </lineage>
</organism>
<dbReference type="EMBL" id="MU394354">
    <property type="protein sequence ID" value="KAI6083335.1"/>
    <property type="molecule type" value="Genomic_DNA"/>
</dbReference>
<name>A0ACC0CT89_9PEZI</name>
<sequence length="96" mass="10575">MLLPQKVIRKLNVPVKRKIGVSVVFTFGIPACIVAILQLAETVIYATNLDYTYTFSGMILCSAAELTCGIFVLCILGLQQQTCGDRMRMVCQEVEA</sequence>
<protein>
    <submittedName>
        <fullName evidence="1">Uncharacterized protein</fullName>
    </submittedName>
</protein>
<reference evidence="1 2" key="1">
    <citation type="journal article" date="2022" name="New Phytol.">
        <title>Ecological generalism drives hyperdiversity of secondary metabolite gene clusters in xylarialean endophytes.</title>
        <authorList>
            <person name="Franco M.E.E."/>
            <person name="Wisecaver J.H."/>
            <person name="Arnold A.E."/>
            <person name="Ju Y.M."/>
            <person name="Slot J.C."/>
            <person name="Ahrendt S."/>
            <person name="Moore L.P."/>
            <person name="Eastman K.E."/>
            <person name="Scott K."/>
            <person name="Konkel Z."/>
            <person name="Mondo S.J."/>
            <person name="Kuo A."/>
            <person name="Hayes R.D."/>
            <person name="Haridas S."/>
            <person name="Andreopoulos B."/>
            <person name="Riley R."/>
            <person name="LaButti K."/>
            <person name="Pangilinan J."/>
            <person name="Lipzen A."/>
            <person name="Amirebrahimi M."/>
            <person name="Yan J."/>
            <person name="Adam C."/>
            <person name="Keymanesh K."/>
            <person name="Ng V."/>
            <person name="Louie K."/>
            <person name="Northen T."/>
            <person name="Drula E."/>
            <person name="Henrissat B."/>
            <person name="Hsieh H.M."/>
            <person name="Youens-Clark K."/>
            <person name="Lutzoni F."/>
            <person name="Miadlikowska J."/>
            <person name="Eastwood D.C."/>
            <person name="Hamelin R.C."/>
            <person name="Grigoriev I.V."/>
            <person name="U'Ren J.M."/>
        </authorList>
    </citation>
    <scope>NUCLEOTIDE SEQUENCE [LARGE SCALE GENOMIC DNA]</scope>
    <source>
        <strain evidence="1 2">ER1909</strain>
    </source>
</reference>
<keyword evidence="2" id="KW-1185">Reference proteome</keyword>